<gene>
    <name evidence="5" type="ORF">GSBLH_T00003824001</name>
</gene>
<protein>
    <recommendedName>
        <fullName evidence="7">AAA+ ATPase domain-containing protein</fullName>
    </recommendedName>
</protein>
<dbReference type="InterPro" id="IPR027417">
    <property type="entry name" value="P-loop_NTPase"/>
</dbReference>
<dbReference type="RefSeq" id="XP_012898080.1">
    <property type="nucleotide sequence ID" value="XM_013042626.1"/>
</dbReference>
<dbReference type="SUPFAM" id="SSF52540">
    <property type="entry name" value="P-loop containing nucleoside triphosphate hydrolases"/>
    <property type="match status" value="1"/>
</dbReference>
<evidence type="ECO:0000256" key="1">
    <source>
        <dbReference type="ARBA" id="ARBA00010322"/>
    </source>
</evidence>
<feature type="transmembrane region" description="Helical" evidence="4">
    <location>
        <begin position="561"/>
        <end position="582"/>
    </location>
</feature>
<dbReference type="GeneID" id="24920886"/>
<evidence type="ECO:0000256" key="4">
    <source>
        <dbReference type="SAM" id="Phobius"/>
    </source>
</evidence>
<keyword evidence="4" id="KW-0812">Transmembrane</keyword>
<keyword evidence="3" id="KW-0067">ATP-binding</keyword>
<organism evidence="5">
    <name type="scientific">Blastocystis hominis</name>
    <dbReference type="NCBI Taxonomy" id="12968"/>
    <lineage>
        <taxon>Eukaryota</taxon>
        <taxon>Sar</taxon>
        <taxon>Stramenopiles</taxon>
        <taxon>Bigyra</taxon>
        <taxon>Opalozoa</taxon>
        <taxon>Opalinata</taxon>
        <taxon>Blastocystidae</taxon>
        <taxon>Blastocystis</taxon>
    </lineage>
</organism>
<dbReference type="OrthoDB" id="548867at2759"/>
<dbReference type="NCBIfam" id="NF040713">
    <property type="entry name" value="ZapE"/>
    <property type="match status" value="1"/>
</dbReference>
<dbReference type="PANTHER" id="PTHR12169:SF6">
    <property type="entry name" value="AFG1-LIKE ATPASE"/>
    <property type="match status" value="1"/>
</dbReference>
<dbReference type="GO" id="GO:0005524">
    <property type="term" value="F:ATP binding"/>
    <property type="evidence" value="ECO:0007669"/>
    <property type="project" value="UniProtKB-KW"/>
</dbReference>
<dbReference type="AlphaFoldDB" id="D8M7J3"/>
<proteinExistence type="inferred from homology"/>
<evidence type="ECO:0000313" key="6">
    <source>
        <dbReference type="Proteomes" id="UP000008312"/>
    </source>
</evidence>
<dbReference type="Gene3D" id="3.40.50.300">
    <property type="entry name" value="P-loop containing nucleotide triphosphate hydrolases"/>
    <property type="match status" value="1"/>
</dbReference>
<evidence type="ECO:0000313" key="5">
    <source>
        <dbReference type="EMBL" id="CBK24032.2"/>
    </source>
</evidence>
<reference evidence="5" key="1">
    <citation type="submission" date="2010-02" db="EMBL/GenBank/DDBJ databases">
        <title>Sequencing and annotation of the Blastocystis hominis genome.</title>
        <authorList>
            <person name="Wincker P."/>
        </authorList>
    </citation>
    <scope>NUCLEOTIDE SEQUENCE</scope>
    <source>
        <strain evidence="5">Singapore isolate B</strain>
    </source>
</reference>
<dbReference type="Proteomes" id="UP000008312">
    <property type="component" value="Unassembled WGS sequence"/>
</dbReference>
<accession>D8M7J3</accession>
<evidence type="ECO:0008006" key="7">
    <source>
        <dbReference type="Google" id="ProtNLM"/>
    </source>
</evidence>
<dbReference type="InParanoid" id="D8M7J3"/>
<dbReference type="Pfam" id="PF03969">
    <property type="entry name" value="AFG1_ATPase"/>
    <property type="match status" value="1"/>
</dbReference>
<dbReference type="GO" id="GO:0005737">
    <property type="term" value="C:cytoplasm"/>
    <property type="evidence" value="ECO:0007669"/>
    <property type="project" value="TreeGrafter"/>
</dbReference>
<evidence type="ECO:0000256" key="2">
    <source>
        <dbReference type="ARBA" id="ARBA00022741"/>
    </source>
</evidence>
<dbReference type="GO" id="GO:0016887">
    <property type="term" value="F:ATP hydrolysis activity"/>
    <property type="evidence" value="ECO:0007669"/>
    <property type="project" value="InterPro"/>
</dbReference>
<evidence type="ECO:0000256" key="3">
    <source>
        <dbReference type="ARBA" id="ARBA00022840"/>
    </source>
</evidence>
<name>D8M7J3_BLAHO</name>
<sequence>MLRYFQRPFATISKCYADAVAKQAIKEDACQLNVVRYLDRFQHIMQSYHRGPIPNVQFAECSESVIPCGIYDTEQEAKIDLLYFGANDPDKNDFYIKPYLEPSTLSNSVQKRKVVTTSINQFPRLPTEVSRYRTFSQFNHTWKQPEASKASSERPCAPDDELTINNHISFKRFSQTQEALALPHRRGKQSEIPRIPRGIYLHGDVGTGKSFLMDLFYANCEVNGGKCRVHFHEFMQEFHRKLHHYKESQIEQNGRESHLALTSEKDAIVQVSKQIAMSNILICFDEFHVTDIADALILSHIFETFYKTGSVVFATSNHSPEMLYMNGLNRMFFLPFISLISTHSRVIDISSSIDYRKSLAHPVDDVVLTPNGPAADAVLYGMFPQLSPARAKPFDLALSPTRAIHLPAAQDGVCCVDYEQICEKDRGADDYESIATAFHTVIIRNIPQFDVAKQNELSRFVKMIDQFYDHRVRIIVTAETDVNHLFDKVGKRDGFDAERTAVGDLVGRFLVQTNAISTDRNDEPVVSSSPRQSQRRFGVSGGEIVLLLGVFVWNCELFFCFTFFVCSILLLSCFYFISFAACSTNKGTKEQRNEQIYIVCTRTTITDSKGMLFYISLPSMQPNSNKRNVSIQFSS</sequence>
<dbReference type="InterPro" id="IPR005654">
    <property type="entry name" value="ATPase_AFG1-like"/>
</dbReference>
<keyword evidence="6" id="KW-1185">Reference proteome</keyword>
<keyword evidence="4" id="KW-1133">Transmembrane helix</keyword>
<comment type="similarity">
    <text evidence="1">Belongs to the AFG1 ATPase family.</text>
</comment>
<keyword evidence="2" id="KW-0547">Nucleotide-binding</keyword>
<keyword evidence="4" id="KW-0472">Membrane</keyword>
<dbReference type="EMBL" id="FN668672">
    <property type="protein sequence ID" value="CBK24032.2"/>
    <property type="molecule type" value="Genomic_DNA"/>
</dbReference>
<dbReference type="PANTHER" id="PTHR12169">
    <property type="entry name" value="ATPASE N2B"/>
    <property type="match status" value="1"/>
</dbReference>